<keyword evidence="2" id="KW-1185">Reference proteome</keyword>
<name>A0ACB8K3L3_CITSI</name>
<evidence type="ECO:0000313" key="1">
    <source>
        <dbReference type="EMBL" id="KAH9739326.1"/>
    </source>
</evidence>
<dbReference type="Proteomes" id="UP000829398">
    <property type="component" value="Chromosome 6"/>
</dbReference>
<protein>
    <submittedName>
        <fullName evidence="1">Receptor-like serine-threonine protein kinase</fullName>
    </submittedName>
</protein>
<reference evidence="2" key="1">
    <citation type="journal article" date="2023" name="Hortic. Res.">
        <title>A chromosome-level phased genome enabling allele-level studies in sweet orange: a case study on citrus Huanglongbing tolerance.</title>
        <authorList>
            <person name="Wu B."/>
            <person name="Yu Q."/>
            <person name="Deng Z."/>
            <person name="Duan Y."/>
            <person name="Luo F."/>
            <person name="Gmitter F. Jr."/>
        </authorList>
    </citation>
    <scope>NUCLEOTIDE SEQUENCE [LARGE SCALE GENOMIC DNA]</scope>
    <source>
        <strain evidence="2">cv. Valencia</strain>
    </source>
</reference>
<proteinExistence type="predicted"/>
<evidence type="ECO:0000313" key="2">
    <source>
        <dbReference type="Proteomes" id="UP000829398"/>
    </source>
</evidence>
<sequence>MGYFRAIVLDTQTLALGVFSISYYNRKMLFQLLSFLFIFAFIHQTSAEDDPRIKVCDSSTNNTLDSAFSSNLGIALKTLQNNTAQTGFSFTTISASNSSQSVTALALCRATITESECQECMDSAVLSIRRVCPDQTTAQIWHTYCMIRYSSRNFIDNADSSLAFSLFDQREVPNPTTFDQTVNSLTVNLAVLAGKSGKRFAVAKMKVISSDIYLYGYVECTRDVNGESCTKCLLSLRSYMMTCCSGRWAIWVGAPTCSVQVNLDPVHKDWETAVDISTLLAPEMPPESETESETGGSHRKLIYLKIGAVAGVGGAVMTIIVVVLIVVLTRKGRSMRFVGDDANALRNNQGVDMRSFLFDLDVLIAATDNFSTKNMLGRGGFDKSKSAILDWPKRLNIIMGVARGLLYLHRDSVLRIIHRDIKASNILLDHQMNPKISDFGLAKLFHDEQSRHRTRQIAGTFGYMAPEYAIRGFLSVKSDVFSFGVLLLEIISGRKNYDRQLEAENQELLKLARRLEEEGRLMELVDVTIGTYPEEIALRCMQIALLCTEDFIEDRPTMSATLSMLSNSSVAIPSVTESPDHYEGDDDDRDNAGRREQFTRNSITFSLQDGR</sequence>
<dbReference type="EMBL" id="CM039175">
    <property type="protein sequence ID" value="KAH9739326.1"/>
    <property type="molecule type" value="Genomic_DNA"/>
</dbReference>
<gene>
    <name evidence="1" type="ORF">KPL71_019098</name>
</gene>
<organism evidence="1 2">
    <name type="scientific">Citrus sinensis</name>
    <name type="common">Sweet orange</name>
    <name type="synonym">Citrus aurantium var. sinensis</name>
    <dbReference type="NCBI Taxonomy" id="2711"/>
    <lineage>
        <taxon>Eukaryota</taxon>
        <taxon>Viridiplantae</taxon>
        <taxon>Streptophyta</taxon>
        <taxon>Embryophyta</taxon>
        <taxon>Tracheophyta</taxon>
        <taxon>Spermatophyta</taxon>
        <taxon>Magnoliopsida</taxon>
        <taxon>eudicotyledons</taxon>
        <taxon>Gunneridae</taxon>
        <taxon>Pentapetalae</taxon>
        <taxon>rosids</taxon>
        <taxon>malvids</taxon>
        <taxon>Sapindales</taxon>
        <taxon>Rutaceae</taxon>
        <taxon>Aurantioideae</taxon>
        <taxon>Citrus</taxon>
    </lineage>
</organism>
<accession>A0ACB8K3L3</accession>
<comment type="caution">
    <text evidence="1">The sequence shown here is derived from an EMBL/GenBank/DDBJ whole genome shotgun (WGS) entry which is preliminary data.</text>
</comment>